<accession>A0A8S5MHJ0</accession>
<evidence type="ECO:0000313" key="1">
    <source>
        <dbReference type="EMBL" id="DAD81686.1"/>
    </source>
</evidence>
<name>A0A8S5MHJ0_9CAUD</name>
<dbReference type="EMBL" id="BK014906">
    <property type="protein sequence ID" value="DAD81686.1"/>
    <property type="molecule type" value="Genomic_DNA"/>
</dbReference>
<protein>
    <submittedName>
        <fullName evidence="1">Uncharacterized protein</fullName>
    </submittedName>
</protein>
<reference evidence="1" key="1">
    <citation type="journal article" date="2021" name="Proc. Natl. Acad. Sci. U.S.A.">
        <title>A Catalog of Tens of Thousands of Viruses from Human Metagenomes Reveals Hidden Associations with Chronic Diseases.</title>
        <authorList>
            <person name="Tisza M.J."/>
            <person name="Buck C.B."/>
        </authorList>
    </citation>
    <scope>NUCLEOTIDE SEQUENCE</scope>
    <source>
        <strain evidence="1">Ct9Ns12</strain>
    </source>
</reference>
<proteinExistence type="predicted"/>
<organism evidence="1">
    <name type="scientific">Myoviridae sp. ct9Ns12</name>
    <dbReference type="NCBI Taxonomy" id="2826626"/>
    <lineage>
        <taxon>Viruses</taxon>
        <taxon>Duplodnaviria</taxon>
        <taxon>Heunggongvirae</taxon>
        <taxon>Uroviricota</taxon>
        <taxon>Caudoviricetes</taxon>
    </lineage>
</organism>
<sequence length="50" mass="6149">MRKIIYFLCFCIDYLEYILYICINIEQAKELINGIPVSWLFLFFYNTNSR</sequence>